<accession>A0A9C7F755</accession>
<protein>
    <submittedName>
        <fullName evidence="1">Wsv285-like protein</fullName>
    </submittedName>
</protein>
<proteinExistence type="predicted"/>
<reference evidence="1" key="1">
    <citation type="submission" date="2022-10" db="EMBL/GenBank/DDBJ databases">
        <title>Genome sequences of endogenous nimaviruses in decapod crustaceans.</title>
        <authorList>
            <person name="Kawato S."/>
            <person name="Nozaki R."/>
            <person name="Kondo H."/>
            <person name="Hirono I."/>
        </authorList>
    </citation>
    <scope>NUCLEOTIDE SEQUENCE</scope>
    <source>
        <strain evidence="1">Ube2021</strain>
    </source>
</reference>
<dbReference type="EMBL" id="LC738879">
    <property type="protein sequence ID" value="BDT62948.1"/>
    <property type="molecule type" value="Genomic_DNA"/>
</dbReference>
<name>A0A9C7F755_9VIRU</name>
<evidence type="ECO:0000313" key="1">
    <source>
        <dbReference type="EMBL" id="BDT62948.1"/>
    </source>
</evidence>
<sequence>MEETTTERAISYLKNIVNKRKNRNNKKLFGEDNINVILKDKPADENGLKDIINKYKAEEEYLSFSRTAIVDLGKSKYGSNFIFNIEDDSNLSDEKLECLYKEGIYWEGTIRDNILVITINVILDIIQHMIGDELWLLNRIHNDIVKIGITVNATTEPLPNNWTASSLWTTTKVNYSAKIKDHEKLKHYLEDIGCHITNEANGNLLKCKKIVCDFRFTDTVLTCPPQYYIGSGCLSRSGQNVPMERKEINNNINSNSVDDDRNLYGRVICGNSGFKNDYCKNTNTLSGVSYTFRNKFPTIGTRSYLEDNKYIAKKYISFIETVLENLEMVTDKVYDSKSIFTSNDKYEFTLSLYLSLIHPKAKYRFILSLYFNFILMRTRGDSYESRTDSTRRIIKHGRNTRVTNMDHTGMRLRFIGDSCICKSVCSGSNNFCPHVSHSHEPLSIMIKTVDPMEDSKNYDIKNKCYPSRGLHMHYCPMVFPCKRTNQSEIIIKNTQLSMREKDPKQNDQIFTEETLNKMKEWHRQTCNNDMITEIKNFINSIILKPWDEIREEAVQRNLSYKELVLKFLRTPIEIAQIEKGLNDGYAINRNAKTEDHQILHALKNKYEDTLTAFASLLMFFNIDTLSKFSGDNIKDKLCNQKTNYDNIIADSATAIKFLISKKAASFLTTINNHFYVMSYVSVSGFRHKCDLNQNGTLTADGLLYHQGTIQNIALICSPDYIPLRKGDQNIIDDATIESVLIEKKNRSVLDMVEKEEIDEVIKNNCNLDIFKTLKTPLKKKGADDTTTNNKDNSIINLPTKKIKMEDTELYKRYNNVVEEDDDDDIDIVPIKSTHHKIYEHNKNIEDDYSD</sequence>
<organism evidence="1">
    <name type="scientific">Trachysalambria curvirostris majanivirus</name>
    <dbReference type="NCBI Taxonomy" id="2984281"/>
    <lineage>
        <taxon>Viruses</taxon>
        <taxon>Viruses incertae sedis</taxon>
        <taxon>Naldaviricetes</taxon>
        <taxon>Nimaviridae</taxon>
    </lineage>
</organism>